<accession>A0ABP9AQH7</accession>
<reference evidence="3" key="1">
    <citation type="journal article" date="2019" name="Int. J. Syst. Evol. Microbiol.">
        <title>The Global Catalogue of Microorganisms (GCM) 10K type strain sequencing project: providing services to taxonomists for standard genome sequencing and annotation.</title>
        <authorList>
            <consortium name="The Broad Institute Genomics Platform"/>
            <consortium name="The Broad Institute Genome Sequencing Center for Infectious Disease"/>
            <person name="Wu L."/>
            <person name="Ma J."/>
        </authorList>
    </citation>
    <scope>NUCLEOTIDE SEQUENCE [LARGE SCALE GENOMIC DNA]</scope>
    <source>
        <strain evidence="3">JCM 18081</strain>
    </source>
</reference>
<keyword evidence="3" id="KW-1185">Reference proteome</keyword>
<name>A0ABP9AQH7_9ACTN</name>
<comment type="caution">
    <text evidence="2">The sequence shown here is derived from an EMBL/GenBank/DDBJ whole genome shotgun (WGS) entry which is preliminary data.</text>
</comment>
<dbReference type="EMBL" id="BAABIG010000004">
    <property type="protein sequence ID" value="GAA4783203.1"/>
    <property type="molecule type" value="Genomic_DNA"/>
</dbReference>
<gene>
    <name evidence="2" type="ORF">GCM10023220_02470</name>
</gene>
<sequence length="99" mass="10284">MFPDRCWRAARRSTTPLSGAVRTILPPAPAPAPALAPAPVLSPAGPDPAGLSARGSSLITHPRSTLRNPEAGEQRTARPGPGVRNGPFGRALREADHLP</sequence>
<feature type="region of interest" description="Disordered" evidence="1">
    <location>
        <begin position="26"/>
        <end position="99"/>
    </location>
</feature>
<organism evidence="2 3">
    <name type="scientific">Streptomyces ziwulingensis</name>
    <dbReference type="NCBI Taxonomy" id="1045501"/>
    <lineage>
        <taxon>Bacteria</taxon>
        <taxon>Bacillati</taxon>
        <taxon>Actinomycetota</taxon>
        <taxon>Actinomycetes</taxon>
        <taxon>Kitasatosporales</taxon>
        <taxon>Streptomycetaceae</taxon>
        <taxon>Streptomyces</taxon>
    </lineage>
</organism>
<evidence type="ECO:0000256" key="1">
    <source>
        <dbReference type="SAM" id="MobiDB-lite"/>
    </source>
</evidence>
<dbReference type="Proteomes" id="UP001501265">
    <property type="component" value="Unassembled WGS sequence"/>
</dbReference>
<proteinExistence type="predicted"/>
<protein>
    <submittedName>
        <fullName evidence="2">Uncharacterized protein</fullName>
    </submittedName>
</protein>
<evidence type="ECO:0000313" key="3">
    <source>
        <dbReference type="Proteomes" id="UP001501265"/>
    </source>
</evidence>
<evidence type="ECO:0000313" key="2">
    <source>
        <dbReference type="EMBL" id="GAA4783203.1"/>
    </source>
</evidence>
<feature type="compositionally biased region" description="Polar residues" evidence="1">
    <location>
        <begin position="54"/>
        <end position="67"/>
    </location>
</feature>
<feature type="compositionally biased region" description="Pro residues" evidence="1">
    <location>
        <begin position="26"/>
        <end position="36"/>
    </location>
</feature>